<organism evidence="2 3">
    <name type="scientific">Lophiotrema nucula</name>
    <dbReference type="NCBI Taxonomy" id="690887"/>
    <lineage>
        <taxon>Eukaryota</taxon>
        <taxon>Fungi</taxon>
        <taxon>Dikarya</taxon>
        <taxon>Ascomycota</taxon>
        <taxon>Pezizomycotina</taxon>
        <taxon>Dothideomycetes</taxon>
        <taxon>Pleosporomycetidae</taxon>
        <taxon>Pleosporales</taxon>
        <taxon>Lophiotremataceae</taxon>
        <taxon>Lophiotrema</taxon>
    </lineage>
</organism>
<dbReference type="SUPFAM" id="SSF54695">
    <property type="entry name" value="POZ domain"/>
    <property type="match status" value="1"/>
</dbReference>
<sequence length="359" mass="41005">MSMEKLTQYFQIPTLWNDEGSSDLTIDIGNRHRFKVHKKILSSKSARFARDLNNSEQDHELIFDENIDPNTFVCMLQLCYAGGHNPNLDPSCLSEEERKSTLQLHVDVCQLGAVFEVANIEDTVAPKFEKVAQSMIKKRELIGLGSTINRIHDIDCFEDQGPLRKAAAASLKLCLKQHDTMNSVYMFDLLLDISPKATQKLYDEYITLERKLEAPKFWKCPSCTTIVRYHHPRTPVSCPCCTADKWADNPKLLRTVPYTTDELPAAIDIGIEITMWKCGGCRNIWQCGNKQMRRDTLFRCPACYRMSFAADFREAQAESDEDIGWSCSICKSVWRTDAVQYERMGDMPKCICCPLEDGI</sequence>
<accession>A0A6A5Z703</accession>
<gene>
    <name evidence="2" type="ORF">BDV96DRAFT_647656</name>
</gene>
<dbReference type="SMART" id="SM00225">
    <property type="entry name" value="BTB"/>
    <property type="match status" value="1"/>
</dbReference>
<dbReference type="Proteomes" id="UP000799770">
    <property type="component" value="Unassembled WGS sequence"/>
</dbReference>
<reference evidence="2" key="1">
    <citation type="journal article" date="2020" name="Stud. Mycol.">
        <title>101 Dothideomycetes genomes: a test case for predicting lifestyles and emergence of pathogens.</title>
        <authorList>
            <person name="Haridas S."/>
            <person name="Albert R."/>
            <person name="Binder M."/>
            <person name="Bloem J."/>
            <person name="Labutti K."/>
            <person name="Salamov A."/>
            <person name="Andreopoulos B."/>
            <person name="Baker S."/>
            <person name="Barry K."/>
            <person name="Bills G."/>
            <person name="Bluhm B."/>
            <person name="Cannon C."/>
            <person name="Castanera R."/>
            <person name="Culley D."/>
            <person name="Daum C."/>
            <person name="Ezra D."/>
            <person name="Gonzalez J."/>
            <person name="Henrissat B."/>
            <person name="Kuo A."/>
            <person name="Liang C."/>
            <person name="Lipzen A."/>
            <person name="Lutzoni F."/>
            <person name="Magnuson J."/>
            <person name="Mondo S."/>
            <person name="Nolan M."/>
            <person name="Ohm R."/>
            <person name="Pangilinan J."/>
            <person name="Park H.-J."/>
            <person name="Ramirez L."/>
            <person name="Alfaro M."/>
            <person name="Sun H."/>
            <person name="Tritt A."/>
            <person name="Yoshinaga Y."/>
            <person name="Zwiers L.-H."/>
            <person name="Turgeon B."/>
            <person name="Goodwin S."/>
            <person name="Spatafora J."/>
            <person name="Crous P."/>
            <person name="Grigoriev I."/>
        </authorList>
    </citation>
    <scope>NUCLEOTIDE SEQUENCE</scope>
    <source>
        <strain evidence="2">CBS 627.86</strain>
    </source>
</reference>
<evidence type="ECO:0000259" key="1">
    <source>
        <dbReference type="PROSITE" id="PS50097"/>
    </source>
</evidence>
<proteinExistence type="predicted"/>
<keyword evidence="3" id="KW-1185">Reference proteome</keyword>
<dbReference type="AlphaFoldDB" id="A0A6A5Z703"/>
<feature type="domain" description="BTB" evidence="1">
    <location>
        <begin position="22"/>
        <end position="82"/>
    </location>
</feature>
<dbReference type="PROSITE" id="PS50097">
    <property type="entry name" value="BTB"/>
    <property type="match status" value="1"/>
</dbReference>
<name>A0A6A5Z703_9PLEO</name>
<evidence type="ECO:0000313" key="2">
    <source>
        <dbReference type="EMBL" id="KAF2114178.1"/>
    </source>
</evidence>
<dbReference type="Pfam" id="PF00651">
    <property type="entry name" value="BTB"/>
    <property type="match status" value="1"/>
</dbReference>
<evidence type="ECO:0000313" key="3">
    <source>
        <dbReference type="Proteomes" id="UP000799770"/>
    </source>
</evidence>
<dbReference type="CDD" id="cd18186">
    <property type="entry name" value="BTB_POZ_ZBTB_KLHL-like"/>
    <property type="match status" value="1"/>
</dbReference>
<dbReference type="InterPro" id="IPR011333">
    <property type="entry name" value="SKP1/BTB/POZ_sf"/>
</dbReference>
<dbReference type="Gene3D" id="3.30.710.10">
    <property type="entry name" value="Potassium Channel Kv1.1, Chain A"/>
    <property type="match status" value="1"/>
</dbReference>
<protein>
    <recommendedName>
        <fullName evidence="1">BTB domain-containing protein</fullName>
    </recommendedName>
</protein>
<dbReference type="EMBL" id="ML977326">
    <property type="protein sequence ID" value="KAF2114178.1"/>
    <property type="molecule type" value="Genomic_DNA"/>
</dbReference>
<dbReference type="InterPro" id="IPR000210">
    <property type="entry name" value="BTB/POZ_dom"/>
</dbReference>